<dbReference type="SMART" id="SM00388">
    <property type="entry name" value="HisKA"/>
    <property type="match status" value="1"/>
</dbReference>
<gene>
    <name evidence="14" type="ORF">J2S57_006050</name>
</gene>
<keyword evidence="8 11" id="KW-1133">Transmembrane helix</keyword>
<protein>
    <recommendedName>
        <fullName evidence="3">histidine kinase</fullName>
        <ecNumber evidence="3">2.7.13.3</ecNumber>
    </recommendedName>
</protein>
<evidence type="ECO:0000259" key="13">
    <source>
        <dbReference type="PROSITE" id="PS50885"/>
    </source>
</evidence>
<evidence type="ECO:0000256" key="9">
    <source>
        <dbReference type="ARBA" id="ARBA00023012"/>
    </source>
</evidence>
<evidence type="ECO:0000256" key="2">
    <source>
        <dbReference type="ARBA" id="ARBA00004236"/>
    </source>
</evidence>
<dbReference type="EC" id="2.7.13.3" evidence="3"/>
<dbReference type="InterPro" id="IPR050736">
    <property type="entry name" value="Sensor_HK_Regulatory"/>
</dbReference>
<feature type="transmembrane region" description="Helical" evidence="11">
    <location>
        <begin position="21"/>
        <end position="41"/>
    </location>
</feature>
<dbReference type="PRINTS" id="PR00344">
    <property type="entry name" value="BCTRLSENSOR"/>
</dbReference>
<dbReference type="InterPro" id="IPR004358">
    <property type="entry name" value="Sig_transdc_His_kin-like_C"/>
</dbReference>
<keyword evidence="11" id="KW-0472">Membrane</keyword>
<evidence type="ECO:0000256" key="1">
    <source>
        <dbReference type="ARBA" id="ARBA00000085"/>
    </source>
</evidence>
<dbReference type="SMART" id="SM00387">
    <property type="entry name" value="HATPase_c"/>
    <property type="match status" value="1"/>
</dbReference>
<accession>A0ABT9PC78</accession>
<evidence type="ECO:0000256" key="4">
    <source>
        <dbReference type="ARBA" id="ARBA00022553"/>
    </source>
</evidence>
<dbReference type="CDD" id="cd06225">
    <property type="entry name" value="HAMP"/>
    <property type="match status" value="1"/>
</dbReference>
<keyword evidence="9" id="KW-0902">Two-component regulatory system</keyword>
<evidence type="ECO:0000256" key="11">
    <source>
        <dbReference type="SAM" id="Phobius"/>
    </source>
</evidence>
<dbReference type="InterPro" id="IPR003661">
    <property type="entry name" value="HisK_dim/P_dom"/>
</dbReference>
<dbReference type="InterPro" id="IPR005467">
    <property type="entry name" value="His_kinase_dom"/>
</dbReference>
<dbReference type="InterPro" id="IPR003594">
    <property type="entry name" value="HATPase_dom"/>
</dbReference>
<evidence type="ECO:0000256" key="6">
    <source>
        <dbReference type="ARBA" id="ARBA00022692"/>
    </source>
</evidence>
<dbReference type="Gene3D" id="1.10.287.130">
    <property type="match status" value="1"/>
</dbReference>
<dbReference type="GO" id="GO:0004673">
    <property type="term" value="F:protein histidine kinase activity"/>
    <property type="evidence" value="ECO:0007669"/>
    <property type="project" value="UniProtKB-EC"/>
</dbReference>
<dbReference type="InterPro" id="IPR036890">
    <property type="entry name" value="HATPase_C_sf"/>
</dbReference>
<keyword evidence="15" id="KW-1185">Reference proteome</keyword>
<dbReference type="EMBL" id="JAUSQZ010000001">
    <property type="protein sequence ID" value="MDP9830301.1"/>
    <property type="molecule type" value="Genomic_DNA"/>
</dbReference>
<evidence type="ECO:0000256" key="7">
    <source>
        <dbReference type="ARBA" id="ARBA00022777"/>
    </source>
</evidence>
<feature type="coiled-coil region" evidence="10">
    <location>
        <begin position="360"/>
        <end position="387"/>
    </location>
</feature>
<dbReference type="Pfam" id="PF00512">
    <property type="entry name" value="HisKA"/>
    <property type="match status" value="1"/>
</dbReference>
<dbReference type="RefSeq" id="WP_307249341.1">
    <property type="nucleotide sequence ID" value="NZ_JAUSQZ010000001.1"/>
</dbReference>
<comment type="catalytic activity">
    <reaction evidence="1">
        <text>ATP + protein L-histidine = ADP + protein N-phospho-L-histidine.</text>
        <dbReference type="EC" id="2.7.13.3"/>
    </reaction>
</comment>
<evidence type="ECO:0000256" key="8">
    <source>
        <dbReference type="ARBA" id="ARBA00022989"/>
    </source>
</evidence>
<dbReference type="Proteomes" id="UP001235712">
    <property type="component" value="Unassembled WGS sequence"/>
</dbReference>
<dbReference type="Gene3D" id="3.30.565.10">
    <property type="entry name" value="Histidine kinase-like ATPase, C-terminal domain"/>
    <property type="match status" value="1"/>
</dbReference>
<keyword evidence="7 14" id="KW-0418">Kinase</keyword>
<evidence type="ECO:0000256" key="10">
    <source>
        <dbReference type="SAM" id="Coils"/>
    </source>
</evidence>
<dbReference type="Gene3D" id="6.10.340.10">
    <property type="match status" value="1"/>
</dbReference>
<keyword evidence="4" id="KW-0597">Phosphoprotein</keyword>
<evidence type="ECO:0000256" key="3">
    <source>
        <dbReference type="ARBA" id="ARBA00012438"/>
    </source>
</evidence>
<keyword evidence="10" id="KW-0175">Coiled coil</keyword>
<sequence length="606" mass="65411">MGIAGSGSPRVRRHRSLLVRLLLVSLLISLLSIGATAWLAVTSTSRALQQEQSHVLADQAQAYDDLLGYAATHRRWDRVGPLLHDLSTRTGWDLTLTTRDRAPITSTGGGKAPAGQPSAVVDPLNIVPSLDPTVDVGSIDHRAVGPYRITESDQNQLLTLAERSAECARTVTPDKDRATAAVRIATDETGRPRLESRLPTWRRVYEHCRAPALTAPTRTQWEALGKLSEATNRCLDREDLPQVKLDLGFRINYQAEADPDDAPAAQSCVDRARREQLRAHVAPAALLFISSPQAPEQPLVSLSGANIRRIVLVTALVLALTMLLTTLAGLRLVRPLRALIAAVDRPDGTGRAEISSRDEIGRLADAFNELSDRRERLEAQRKAMISDIAHELRTPLSNVRGWLQAAEDNIAARDQALTSSLLEEAVHLQRIIDDLQDLAQADAGELHLYPQELDLAELVALVTQTHRGAADLVGVRIVSQARSGDRVHADATRLRQVIGNLLSNAVRHTPAGGTVEVRATAGAEGVRIDVSDSGGGISAEDLPHVFDRFWRAEKSRGRGGGGSGLGLAIARQLVRAHGGDLTAVSRPGHGSRFTITLSPLPEPDVA</sequence>
<dbReference type="SMART" id="SM00304">
    <property type="entry name" value="HAMP"/>
    <property type="match status" value="1"/>
</dbReference>
<feature type="domain" description="HAMP" evidence="13">
    <location>
        <begin position="330"/>
        <end position="379"/>
    </location>
</feature>
<dbReference type="PROSITE" id="PS50885">
    <property type="entry name" value="HAMP"/>
    <property type="match status" value="1"/>
</dbReference>
<comment type="subcellular location">
    <subcellularLocation>
        <location evidence="2">Cell membrane</location>
    </subcellularLocation>
</comment>
<feature type="transmembrane region" description="Helical" evidence="11">
    <location>
        <begin position="310"/>
        <end position="330"/>
    </location>
</feature>
<name>A0ABT9PC78_9ACTN</name>
<dbReference type="CDD" id="cd00075">
    <property type="entry name" value="HATPase"/>
    <property type="match status" value="1"/>
</dbReference>
<dbReference type="Pfam" id="PF02518">
    <property type="entry name" value="HATPase_c"/>
    <property type="match status" value="1"/>
</dbReference>
<dbReference type="PANTHER" id="PTHR43711">
    <property type="entry name" value="TWO-COMPONENT HISTIDINE KINASE"/>
    <property type="match status" value="1"/>
</dbReference>
<evidence type="ECO:0000313" key="15">
    <source>
        <dbReference type="Proteomes" id="UP001235712"/>
    </source>
</evidence>
<dbReference type="CDD" id="cd00082">
    <property type="entry name" value="HisKA"/>
    <property type="match status" value="1"/>
</dbReference>
<proteinExistence type="predicted"/>
<keyword evidence="6 11" id="KW-0812">Transmembrane</keyword>
<dbReference type="SUPFAM" id="SSF55874">
    <property type="entry name" value="ATPase domain of HSP90 chaperone/DNA topoisomerase II/histidine kinase"/>
    <property type="match status" value="1"/>
</dbReference>
<comment type="caution">
    <text evidence="14">The sequence shown here is derived from an EMBL/GenBank/DDBJ whole genome shotgun (WGS) entry which is preliminary data.</text>
</comment>
<feature type="domain" description="Histidine kinase" evidence="12">
    <location>
        <begin position="387"/>
        <end position="601"/>
    </location>
</feature>
<evidence type="ECO:0000313" key="14">
    <source>
        <dbReference type="EMBL" id="MDP9830301.1"/>
    </source>
</evidence>
<reference evidence="14 15" key="1">
    <citation type="submission" date="2023-07" db="EMBL/GenBank/DDBJ databases">
        <title>Sequencing the genomes of 1000 actinobacteria strains.</title>
        <authorList>
            <person name="Klenk H.-P."/>
        </authorList>
    </citation>
    <scope>NUCLEOTIDE SEQUENCE [LARGE SCALE GENOMIC DNA]</scope>
    <source>
        <strain evidence="14 15">DSM 44388</strain>
    </source>
</reference>
<dbReference type="InterPro" id="IPR036097">
    <property type="entry name" value="HisK_dim/P_sf"/>
</dbReference>
<dbReference type="PROSITE" id="PS50109">
    <property type="entry name" value="HIS_KIN"/>
    <property type="match status" value="1"/>
</dbReference>
<dbReference type="PANTHER" id="PTHR43711:SF1">
    <property type="entry name" value="HISTIDINE KINASE 1"/>
    <property type="match status" value="1"/>
</dbReference>
<dbReference type="Pfam" id="PF00672">
    <property type="entry name" value="HAMP"/>
    <property type="match status" value="1"/>
</dbReference>
<dbReference type="SUPFAM" id="SSF47384">
    <property type="entry name" value="Homodimeric domain of signal transducing histidine kinase"/>
    <property type="match status" value="1"/>
</dbReference>
<organism evidence="14 15">
    <name type="scientific">Kineosporia succinea</name>
    <dbReference type="NCBI Taxonomy" id="84632"/>
    <lineage>
        <taxon>Bacteria</taxon>
        <taxon>Bacillati</taxon>
        <taxon>Actinomycetota</taxon>
        <taxon>Actinomycetes</taxon>
        <taxon>Kineosporiales</taxon>
        <taxon>Kineosporiaceae</taxon>
        <taxon>Kineosporia</taxon>
    </lineage>
</organism>
<dbReference type="InterPro" id="IPR003660">
    <property type="entry name" value="HAMP_dom"/>
</dbReference>
<evidence type="ECO:0000256" key="5">
    <source>
        <dbReference type="ARBA" id="ARBA00022679"/>
    </source>
</evidence>
<evidence type="ECO:0000259" key="12">
    <source>
        <dbReference type="PROSITE" id="PS50109"/>
    </source>
</evidence>
<keyword evidence="5 14" id="KW-0808">Transferase</keyword>